<dbReference type="InterPro" id="IPR019934">
    <property type="entry name" value="CHP03545"/>
</dbReference>
<dbReference type="Proteomes" id="UP000075799">
    <property type="component" value="Unassembled WGS sequence"/>
</dbReference>
<evidence type="ECO:0000313" key="3">
    <source>
        <dbReference type="EMBL" id="KYG68131.1"/>
    </source>
</evidence>
<keyword evidence="2" id="KW-0812">Transmembrane</keyword>
<dbReference type="OrthoDB" id="5287395at2"/>
<evidence type="ECO:0000256" key="2">
    <source>
        <dbReference type="SAM" id="Phobius"/>
    </source>
</evidence>
<dbReference type="RefSeq" id="WP_063204834.1">
    <property type="nucleotide sequence ID" value="NZ_LUKD01000001.1"/>
</dbReference>
<evidence type="ECO:0000313" key="4">
    <source>
        <dbReference type="Proteomes" id="UP000075799"/>
    </source>
</evidence>
<feature type="compositionally biased region" description="Basic and acidic residues" evidence="1">
    <location>
        <begin position="609"/>
        <end position="650"/>
    </location>
</feature>
<gene>
    <name evidence="3" type="ORF">AZI87_02400</name>
</gene>
<accession>A0A162GH50</accession>
<dbReference type="AlphaFoldDB" id="A0A162GH50"/>
<feature type="transmembrane region" description="Helical" evidence="2">
    <location>
        <begin position="20"/>
        <end position="41"/>
    </location>
</feature>
<name>A0A162GH50_BDEBC</name>
<feature type="region of interest" description="Disordered" evidence="1">
    <location>
        <begin position="608"/>
        <end position="650"/>
    </location>
</feature>
<dbReference type="EMBL" id="LUKD01000001">
    <property type="protein sequence ID" value="KYG68131.1"/>
    <property type="molecule type" value="Genomic_DNA"/>
</dbReference>
<keyword evidence="2" id="KW-1133">Transmembrane helix</keyword>
<dbReference type="NCBIfam" id="TIGR03545">
    <property type="entry name" value="TIGR03545 family protein"/>
    <property type="match status" value="1"/>
</dbReference>
<proteinExistence type="predicted"/>
<organism evidence="3 4">
    <name type="scientific">Bdellovibrio bacteriovorus</name>
    <dbReference type="NCBI Taxonomy" id="959"/>
    <lineage>
        <taxon>Bacteria</taxon>
        <taxon>Pseudomonadati</taxon>
        <taxon>Bdellovibrionota</taxon>
        <taxon>Bdellovibrionia</taxon>
        <taxon>Bdellovibrionales</taxon>
        <taxon>Pseudobdellovibrionaceae</taxon>
        <taxon>Bdellovibrio</taxon>
    </lineage>
</organism>
<sequence>MANTTQDTAKPLKKKGIIRWEAIIPFAIICAIIGLYFHFFFDTHLRRALEWGGYNAVGAEVNIANLETSFFNASLRIQGIEVTDAERPTHNSIKIGDIRFSMLWDALLRAKVVVNEAAVEQIEFGVLRKKPGKVKPPEPDDGQPSMTEKLKAQALKEAQEQYGDNVLGDVIAMLGGTDANVQLQKLQESLPSKAMLEKFDAELKGKQQAWDARLKTLPQEKDIRALNDRLNKIKYKDFKTPQELQTSVQELDKVLKDGDAMYKQVQTTGDDLGKDLKAVETQYKDIEKQVKTDIKSLEQHFRIPQLDAKAMTRAMFNKYLAPYKSKFYRYKEMADKYLPPNLMKKDKKGEDIAIQPHPREKGISYEFGRANSYPLFWVKRTAVSSQAGVTPDAGNIKGEILDITSNQRLVGKPTVATLAGDFPSKEIFGFLLRLSLDNTKALSEIAYKFNVDAYSILGKDLVKTPDVSIAFNKATGAMGIEGKVVGLKNIVLAMNNKFTKVDYAISAKNEVADQILKTVFAGIPVVTLTVDGQGDFPDIPLNINSNLGPELQQGFSKQIQAKVDEARARIQAVVDQEIGKQRAQVEAQLNQLRGQFDGEVKKAQAQIETQRKQAESRIDQAKKDAENQGRKQLEKEGQKALDSLKEKFGF</sequence>
<reference evidence="3 4" key="1">
    <citation type="submission" date="2016-03" db="EMBL/GenBank/DDBJ databases">
        <authorList>
            <person name="Ploux O."/>
        </authorList>
    </citation>
    <scope>NUCLEOTIDE SEQUENCE [LARGE SCALE GENOMIC DNA]</scope>
    <source>
        <strain evidence="3 4">EC13</strain>
    </source>
</reference>
<protein>
    <submittedName>
        <fullName evidence="3">TIGR03545 family protein</fullName>
    </submittedName>
</protein>
<keyword evidence="2" id="KW-0472">Membrane</keyword>
<comment type="caution">
    <text evidence="3">The sequence shown here is derived from an EMBL/GenBank/DDBJ whole genome shotgun (WGS) entry which is preliminary data.</text>
</comment>
<evidence type="ECO:0000256" key="1">
    <source>
        <dbReference type="SAM" id="MobiDB-lite"/>
    </source>
</evidence>